<evidence type="ECO:0000256" key="1">
    <source>
        <dbReference type="SAM" id="MobiDB-lite"/>
    </source>
</evidence>
<keyword evidence="4" id="KW-1185">Reference proteome</keyword>
<dbReference type="EMBL" id="QGMJ01000020">
    <property type="protein sequence ID" value="TVY45132.1"/>
    <property type="molecule type" value="Genomic_DNA"/>
</dbReference>
<evidence type="ECO:0000313" key="3">
    <source>
        <dbReference type="EMBL" id="TVY45132.1"/>
    </source>
</evidence>
<dbReference type="Proteomes" id="UP000462212">
    <property type="component" value="Unassembled WGS sequence"/>
</dbReference>
<dbReference type="AlphaFoldDB" id="A0A8H8S298"/>
<protein>
    <recommendedName>
        <fullName evidence="2">AAA+ ATPase domain-containing protein</fullName>
    </recommendedName>
</protein>
<dbReference type="CDD" id="cd19481">
    <property type="entry name" value="RecA-like_protease"/>
    <property type="match status" value="1"/>
</dbReference>
<evidence type="ECO:0000259" key="2">
    <source>
        <dbReference type="SMART" id="SM00382"/>
    </source>
</evidence>
<dbReference type="InterPro" id="IPR056599">
    <property type="entry name" value="AAA_lid_fung"/>
</dbReference>
<sequence>MYQTAWRLYSKMLDTVLDDNPDDFQPIGQPRANRELCLFAYYIDYNGHSYGPVERTWEIKYYEGEKDITTLEIYPMRFLKDCDKMKTKLHVQGIAFQRVIRKRHLYYDGWTLAHGPTGNGQGGDSDSESERNDPEHIEGDVIIDFVEGYKAKTSIKMPTFLDSPMDDSDWPTGDDALLIRCFKDGPQSEILGEIKEITQRNELVGNYLKSRHKKQSKLLQTWEATYVTELEEDDLILLPRRAVAYAFRERKFVMLDVEVLHDVPAPKNVFGDLKIDGEHKRMVKSLVKAHFRKQNLQKDQPNAGLNQDLIRGKGSGLFILLHGVPGVGKTATAEAVAQANKKPLFVITCGDLGFSPKEVDSSLRDIFRLAHLWDCVLLLDEADIFLTRREHNDLQRNALVSVFLRVLEYYSGILFLTTNRVGILDEAFKSRIHVSLYYPPLSKEQTLAIFEVNIRKLYDIEKEKQELQNAKGPQAPKRLELIIDAATIRDYANWHYDNHEPHQRWNGRQIRNAFQIAHSLADFDLQRTSLDDWEDNDADIDAYAENKGADSGQQAASILDFRHFKIVAKVIEKFERYLFDAMQGNTDNDLNRTNMTRDDAHDPYMWDQGPSYHPPFPRTQRQGNPSMARRPRQEFAGYTAGPGQPQDRRPSQQPRPSYRPPPQEYQPPDAPQQESQSRPKQRPAPQGMAQTENARLRARGSPSKVTPRSKPALDRRDDSGYSRWSTTTSGPSPDAFPNDEYPPDEDEQMAGGHQHYVKGDDQYYGEYEEEYQTNGRS</sequence>
<dbReference type="GO" id="GO:0005524">
    <property type="term" value="F:ATP binding"/>
    <property type="evidence" value="ECO:0007669"/>
    <property type="project" value="InterPro"/>
</dbReference>
<evidence type="ECO:0000313" key="4">
    <source>
        <dbReference type="Proteomes" id="UP000462212"/>
    </source>
</evidence>
<feature type="compositionally biased region" description="Polar residues" evidence="1">
    <location>
        <begin position="722"/>
        <end position="731"/>
    </location>
</feature>
<dbReference type="SMART" id="SM00382">
    <property type="entry name" value="AAA"/>
    <property type="match status" value="1"/>
</dbReference>
<dbReference type="PANTHER" id="PTHR46411:SF3">
    <property type="entry name" value="AAA+ ATPASE DOMAIN-CONTAINING PROTEIN"/>
    <property type="match status" value="1"/>
</dbReference>
<accession>A0A8H8S298</accession>
<dbReference type="Gene3D" id="3.40.50.300">
    <property type="entry name" value="P-loop containing nucleotide triphosphate hydrolases"/>
    <property type="match status" value="1"/>
</dbReference>
<dbReference type="OrthoDB" id="10042665at2759"/>
<dbReference type="Pfam" id="PF22942">
    <property type="entry name" value="DUF7025"/>
    <property type="match status" value="1"/>
</dbReference>
<feature type="compositionally biased region" description="Pro residues" evidence="1">
    <location>
        <begin position="657"/>
        <end position="670"/>
    </location>
</feature>
<organism evidence="3 4">
    <name type="scientific">Lachnellula subtilissima</name>
    <dbReference type="NCBI Taxonomy" id="602034"/>
    <lineage>
        <taxon>Eukaryota</taxon>
        <taxon>Fungi</taxon>
        <taxon>Dikarya</taxon>
        <taxon>Ascomycota</taxon>
        <taxon>Pezizomycotina</taxon>
        <taxon>Leotiomycetes</taxon>
        <taxon>Helotiales</taxon>
        <taxon>Lachnaceae</taxon>
        <taxon>Lachnellula</taxon>
    </lineage>
</organism>
<dbReference type="InterPro" id="IPR003593">
    <property type="entry name" value="AAA+_ATPase"/>
</dbReference>
<dbReference type="InterPro" id="IPR027417">
    <property type="entry name" value="P-loop_NTPase"/>
</dbReference>
<reference evidence="3 4" key="1">
    <citation type="submission" date="2018-05" db="EMBL/GenBank/DDBJ databases">
        <title>Genome sequencing and assembly of the regulated plant pathogen Lachnellula willkommii and related sister species for the development of diagnostic species identification markers.</title>
        <authorList>
            <person name="Giroux E."/>
            <person name="Bilodeau G."/>
        </authorList>
    </citation>
    <scope>NUCLEOTIDE SEQUENCE [LARGE SCALE GENOMIC DNA]</scope>
    <source>
        <strain evidence="3 4">CBS 197.66</strain>
    </source>
</reference>
<dbReference type="Pfam" id="PF00004">
    <property type="entry name" value="AAA"/>
    <property type="match status" value="1"/>
</dbReference>
<feature type="region of interest" description="Disordered" evidence="1">
    <location>
        <begin position="584"/>
        <end position="777"/>
    </location>
</feature>
<feature type="compositionally biased region" description="Low complexity" evidence="1">
    <location>
        <begin position="641"/>
        <end position="656"/>
    </location>
</feature>
<dbReference type="InterPro" id="IPR054289">
    <property type="entry name" value="DUF7025"/>
</dbReference>
<comment type="caution">
    <text evidence="3">The sequence shown here is derived from an EMBL/GenBank/DDBJ whole genome shotgun (WGS) entry which is preliminary data.</text>
</comment>
<dbReference type="PANTHER" id="PTHR46411">
    <property type="entry name" value="FAMILY ATPASE, PUTATIVE-RELATED"/>
    <property type="match status" value="1"/>
</dbReference>
<dbReference type="Pfam" id="PF23232">
    <property type="entry name" value="AAA_lid_13"/>
    <property type="match status" value="1"/>
</dbReference>
<dbReference type="GO" id="GO:0016887">
    <property type="term" value="F:ATP hydrolysis activity"/>
    <property type="evidence" value="ECO:0007669"/>
    <property type="project" value="InterPro"/>
</dbReference>
<name>A0A8H8S298_9HELO</name>
<feature type="domain" description="AAA+ ATPase" evidence="2">
    <location>
        <begin position="315"/>
        <end position="442"/>
    </location>
</feature>
<proteinExistence type="predicted"/>
<dbReference type="InterPro" id="IPR003959">
    <property type="entry name" value="ATPase_AAA_core"/>
</dbReference>
<feature type="compositionally biased region" description="Polar residues" evidence="1">
    <location>
        <begin position="584"/>
        <end position="594"/>
    </location>
</feature>
<feature type="compositionally biased region" description="Basic and acidic residues" evidence="1">
    <location>
        <begin position="595"/>
        <end position="604"/>
    </location>
</feature>
<dbReference type="SUPFAM" id="SSF52540">
    <property type="entry name" value="P-loop containing nucleoside triphosphate hydrolases"/>
    <property type="match status" value="1"/>
</dbReference>
<gene>
    <name evidence="3" type="ORF">LSUB1_G000711</name>
</gene>
<feature type="compositionally biased region" description="Basic and acidic residues" evidence="1">
    <location>
        <begin position="711"/>
        <end position="720"/>
    </location>
</feature>